<dbReference type="EMBL" id="CP020931">
    <property type="protein sequence ID" value="ARM83997.1"/>
    <property type="molecule type" value="Genomic_DNA"/>
</dbReference>
<keyword evidence="1" id="KW-0812">Transmembrane</keyword>
<evidence type="ECO:0000256" key="1">
    <source>
        <dbReference type="SAM" id="Phobius"/>
    </source>
</evidence>
<reference evidence="2 3" key="1">
    <citation type="submission" date="2017-04" db="EMBL/GenBank/DDBJ databases">
        <title>Genome Sequence of Marinobacter salarius strain SMR5 Isolated from a culture of the Diatom Skeletonema marinoi.</title>
        <authorList>
            <person name="Topel M."/>
            <person name="Pinder M.I.M."/>
            <person name="Johansson O.N."/>
            <person name="Kourtchenko O."/>
            <person name="Godhe A."/>
            <person name="Clarke A.K."/>
        </authorList>
    </citation>
    <scope>NUCLEOTIDE SEQUENCE [LARGE SCALE GENOMIC DNA]</scope>
    <source>
        <strain evidence="2 3">SMR5</strain>
    </source>
</reference>
<sequence>MSFISVVLAYFVAMWMAGNIRTKWLAFAGCPLAAFAITMAQGVLAWVFTGGGTVAPLYLIKAAILTTVFLAVFLAFGYWRVSRQKARSEGRSSSCNTAQSGPQ</sequence>
<keyword evidence="1" id="KW-0472">Membrane</keyword>
<dbReference type="Proteomes" id="UP000193100">
    <property type="component" value="Chromosome"/>
</dbReference>
<protein>
    <submittedName>
        <fullName evidence="2">Uncharacterized protein</fullName>
    </submittedName>
</protein>
<proteinExistence type="predicted"/>
<organism evidence="2 3">
    <name type="scientific">Marinobacter salarius</name>
    <dbReference type="NCBI Taxonomy" id="1420917"/>
    <lineage>
        <taxon>Bacteria</taxon>
        <taxon>Pseudomonadati</taxon>
        <taxon>Pseudomonadota</taxon>
        <taxon>Gammaproteobacteria</taxon>
        <taxon>Pseudomonadales</taxon>
        <taxon>Marinobacteraceae</taxon>
        <taxon>Marinobacter</taxon>
    </lineage>
</organism>
<name>A0A1W6K9B9_9GAMM</name>
<gene>
    <name evidence="2" type="ORF">MARSALSMR5_01919</name>
</gene>
<feature type="transmembrane region" description="Helical" evidence="1">
    <location>
        <begin position="55"/>
        <end position="79"/>
    </location>
</feature>
<keyword evidence="1" id="KW-1133">Transmembrane helix</keyword>
<evidence type="ECO:0000313" key="3">
    <source>
        <dbReference type="Proteomes" id="UP000193100"/>
    </source>
</evidence>
<accession>A0A1W6K9B9</accession>
<dbReference type="AlphaFoldDB" id="A0A1W6K9B9"/>
<evidence type="ECO:0000313" key="2">
    <source>
        <dbReference type="EMBL" id="ARM83997.1"/>
    </source>
</evidence>